<evidence type="ECO:0000313" key="3">
    <source>
        <dbReference type="Proteomes" id="UP000026915"/>
    </source>
</evidence>
<accession>A0A061F1W5</accession>
<name>A0A061F1W5_THECC</name>
<dbReference type="Gramene" id="EOY11320">
    <property type="protein sequence ID" value="EOY11320"/>
    <property type="gene ID" value="TCM_026547"/>
</dbReference>
<keyword evidence="3" id="KW-1185">Reference proteome</keyword>
<dbReference type="OMA" id="CGRIDIK"/>
<evidence type="ECO:0000313" key="2">
    <source>
        <dbReference type="EMBL" id="EOY11320.1"/>
    </source>
</evidence>
<protein>
    <submittedName>
        <fullName evidence="2">SNARE associated Golgi protein family isoform 1</fullName>
    </submittedName>
</protein>
<dbReference type="EMBL" id="CM001883">
    <property type="protein sequence ID" value="EOY11320.1"/>
    <property type="molecule type" value="Genomic_DNA"/>
</dbReference>
<dbReference type="eggNOG" id="KOG1109">
    <property type="taxonomic scope" value="Eukaryota"/>
</dbReference>
<evidence type="ECO:0000256" key="1">
    <source>
        <dbReference type="SAM" id="Phobius"/>
    </source>
</evidence>
<feature type="transmembrane region" description="Helical" evidence="1">
    <location>
        <begin position="54"/>
        <end position="72"/>
    </location>
</feature>
<dbReference type="GO" id="GO:0016020">
    <property type="term" value="C:membrane"/>
    <property type="evidence" value="ECO:0000318"/>
    <property type="project" value="GO_Central"/>
</dbReference>
<dbReference type="Proteomes" id="UP000026915">
    <property type="component" value="Chromosome 5"/>
</dbReference>
<reference evidence="2 3" key="1">
    <citation type="journal article" date="2013" name="Genome Biol.">
        <title>The genome sequence of the most widely cultivated cacao type and its use to identify candidate genes regulating pod color.</title>
        <authorList>
            <person name="Motamayor J.C."/>
            <person name="Mockaitis K."/>
            <person name="Schmutz J."/>
            <person name="Haiminen N."/>
            <person name="Iii D.L."/>
            <person name="Cornejo O."/>
            <person name="Findley S.D."/>
            <person name="Zheng P."/>
            <person name="Utro F."/>
            <person name="Royaert S."/>
            <person name="Saski C."/>
            <person name="Jenkins J."/>
            <person name="Podicheti R."/>
            <person name="Zhao M."/>
            <person name="Scheffler B.E."/>
            <person name="Stack J.C."/>
            <person name="Feltus F.A."/>
            <person name="Mustiga G.M."/>
            <person name="Amores F."/>
            <person name="Phillips W."/>
            <person name="Marelli J.P."/>
            <person name="May G.D."/>
            <person name="Shapiro H."/>
            <person name="Ma J."/>
            <person name="Bustamante C.D."/>
            <person name="Schnell R.J."/>
            <person name="Main D."/>
            <person name="Gilbert D."/>
            <person name="Parida L."/>
            <person name="Kuhn D.N."/>
        </authorList>
    </citation>
    <scope>NUCLEOTIDE SEQUENCE [LARGE SCALE GENOMIC DNA]</scope>
    <source>
        <strain evidence="3">cv. Matina 1-6</strain>
    </source>
</reference>
<keyword evidence="1" id="KW-0472">Membrane</keyword>
<dbReference type="InParanoid" id="A0A061F1W5"/>
<gene>
    <name evidence="2" type="ORF">TCM_026547</name>
</gene>
<feature type="transmembrane region" description="Helical" evidence="1">
    <location>
        <begin position="372"/>
        <end position="393"/>
    </location>
</feature>
<dbReference type="GO" id="GO:0012505">
    <property type="term" value="C:endomembrane system"/>
    <property type="evidence" value="ECO:0000318"/>
    <property type="project" value="GO_Central"/>
</dbReference>
<organism evidence="2 3">
    <name type="scientific">Theobroma cacao</name>
    <name type="common">Cacao</name>
    <name type="synonym">Cocoa</name>
    <dbReference type="NCBI Taxonomy" id="3641"/>
    <lineage>
        <taxon>Eukaryota</taxon>
        <taxon>Viridiplantae</taxon>
        <taxon>Streptophyta</taxon>
        <taxon>Embryophyta</taxon>
        <taxon>Tracheophyta</taxon>
        <taxon>Spermatophyta</taxon>
        <taxon>Magnoliopsida</taxon>
        <taxon>eudicotyledons</taxon>
        <taxon>Gunneridae</taxon>
        <taxon>Pentapetalae</taxon>
        <taxon>rosids</taxon>
        <taxon>malvids</taxon>
        <taxon>Malvales</taxon>
        <taxon>Malvaceae</taxon>
        <taxon>Byttnerioideae</taxon>
        <taxon>Theobroma</taxon>
    </lineage>
</organism>
<feature type="transmembrane region" description="Helical" evidence="1">
    <location>
        <begin position="281"/>
        <end position="305"/>
    </location>
</feature>
<dbReference type="GO" id="GO:0005783">
    <property type="term" value="C:endoplasmic reticulum"/>
    <property type="evidence" value="ECO:0000318"/>
    <property type="project" value="GO_Central"/>
</dbReference>
<keyword evidence="1" id="KW-0812">Transmembrane</keyword>
<feature type="transmembrane region" description="Helical" evidence="1">
    <location>
        <begin position="317"/>
        <end position="336"/>
    </location>
</feature>
<sequence length="419" mass="47048">MPTTQEQNLFLSGLREKHREELENLTLTTQPLRTLKLFVFAVIQWIHQTIRLRAGWFIFSSTLAGSIGILVMTIGRHHEMIQELIHYVVFGAWWLALGVASSIGLGSGLHTFVLYLGPHIAFFTIKAVQCGRVDLKSALYDTIQLNSGPSWLNKNCSEYGPPLFPLEHGSRVPLGSILPQVQLEAILWGIGTALGELPPYFISKAACISGSNLDVMNDFDSSSMENGGNTANHLKQIEYWLLSHSQYLNFFTILVLASVPNPLFDLAGIMSGQFGIPFWKFFLATLLGKAIIKTHIQTVFIISVCNYQLLDFIENELIRVLSFIPGLATILPNLIMNLQTIRDKYLSPSPPVSSNIKVKRWDLSLASMWNTVVWLMLLNFFIKIVTATARNFLKEQQEKELITLSNHYPELNPSASKSI</sequence>
<proteinExistence type="predicted"/>
<dbReference type="HOGENOM" id="CLU_033298_0_1_1"/>
<feature type="transmembrane region" description="Helical" evidence="1">
    <location>
        <begin position="247"/>
        <end position="269"/>
    </location>
</feature>
<dbReference type="STRING" id="3641.A0A061F1W5"/>
<keyword evidence="1" id="KW-1133">Transmembrane helix</keyword>
<dbReference type="AlphaFoldDB" id="A0A061F1W5"/>